<dbReference type="InterPro" id="IPR037257">
    <property type="entry name" value="T2SS_E_N_sf"/>
</dbReference>
<sequence length="176" mass="18713">MGRVLIGQMLKQAGLVADDQLASALAHQRQWGCRLGESLLRLRMVTAGELLAVAARQAGVPPITLGDRWVPAAVLQRLPRAFMARRRVLPLEHVPGGRAGRLVVAFAAADDLALVDEVAFAAGLPVDPVLATEEDLACALARHGVTGPQRAALCPIELPPEPDEPMQLVSELTRCA</sequence>
<keyword evidence="3" id="KW-1185">Reference proteome</keyword>
<reference evidence="3" key="1">
    <citation type="journal article" date="2020" name="Appl. Environ. Microbiol.">
        <title>Diazotrophic Anaeromyxobacter Isolates from Soils.</title>
        <authorList>
            <person name="Masuda Y."/>
            <person name="Yamanaka H."/>
            <person name="Xu Z.X."/>
            <person name="Shiratori Y."/>
            <person name="Aono T."/>
            <person name="Amachi S."/>
            <person name="Senoo K."/>
            <person name="Itoh H."/>
        </authorList>
    </citation>
    <scope>NUCLEOTIDE SEQUENCE [LARGE SCALE GENOMIC DNA]</scope>
    <source>
        <strain evidence="3">R267</strain>
    </source>
</reference>
<dbReference type="Pfam" id="PF05157">
    <property type="entry name" value="MshEN"/>
    <property type="match status" value="1"/>
</dbReference>
<name>A0A7I9VPU3_9BACT</name>
<gene>
    <name evidence="2" type="ORF">AMYX_29990</name>
</gene>
<dbReference type="InterPro" id="IPR007831">
    <property type="entry name" value="T2SS_GspE_N"/>
</dbReference>
<dbReference type="AlphaFoldDB" id="A0A7I9VPU3"/>
<dbReference type="Gene3D" id="3.30.300.160">
    <property type="entry name" value="Type II secretion system, protein E, N-terminal domain"/>
    <property type="match status" value="1"/>
</dbReference>
<dbReference type="Proteomes" id="UP000503640">
    <property type="component" value="Unassembled WGS sequence"/>
</dbReference>
<dbReference type="RefSeq" id="WP_176066644.1">
    <property type="nucleotide sequence ID" value="NZ_BJTG01000007.1"/>
</dbReference>
<proteinExistence type="predicted"/>
<dbReference type="SUPFAM" id="SSF160246">
    <property type="entry name" value="EspE N-terminal domain-like"/>
    <property type="match status" value="1"/>
</dbReference>
<comment type="caution">
    <text evidence="2">The sequence shown here is derived from an EMBL/GenBank/DDBJ whole genome shotgun (WGS) entry which is preliminary data.</text>
</comment>
<evidence type="ECO:0000259" key="1">
    <source>
        <dbReference type="Pfam" id="PF05157"/>
    </source>
</evidence>
<evidence type="ECO:0000313" key="2">
    <source>
        <dbReference type="EMBL" id="GEJ58258.1"/>
    </source>
</evidence>
<feature type="domain" description="Type II secretion system protein GspE N-terminal" evidence="1">
    <location>
        <begin position="59"/>
        <end position="144"/>
    </location>
</feature>
<organism evidence="2 3">
    <name type="scientific">Anaeromyxobacter diazotrophicus</name>
    <dbReference type="NCBI Taxonomy" id="2590199"/>
    <lineage>
        <taxon>Bacteria</taxon>
        <taxon>Pseudomonadati</taxon>
        <taxon>Myxococcota</taxon>
        <taxon>Myxococcia</taxon>
        <taxon>Myxococcales</taxon>
        <taxon>Cystobacterineae</taxon>
        <taxon>Anaeromyxobacteraceae</taxon>
        <taxon>Anaeromyxobacter</taxon>
    </lineage>
</organism>
<evidence type="ECO:0000313" key="3">
    <source>
        <dbReference type="Proteomes" id="UP000503640"/>
    </source>
</evidence>
<protein>
    <recommendedName>
        <fullName evidence="1">Type II secretion system protein GspE N-terminal domain-containing protein</fullName>
    </recommendedName>
</protein>
<accession>A0A7I9VPU3</accession>
<dbReference type="EMBL" id="BJTG01000007">
    <property type="protein sequence ID" value="GEJ58258.1"/>
    <property type="molecule type" value="Genomic_DNA"/>
</dbReference>